<keyword evidence="1" id="KW-1133">Transmembrane helix</keyword>
<evidence type="ECO:0000313" key="3">
    <source>
        <dbReference type="Proteomes" id="UP000323426"/>
    </source>
</evidence>
<gene>
    <name evidence="2" type="ORF">F0145_13400</name>
</gene>
<reference evidence="2 3" key="1">
    <citation type="submission" date="2019-09" db="EMBL/GenBank/DDBJ databases">
        <title>Genome sequence and assembly of Adhaeribacter sp.</title>
        <authorList>
            <person name="Chhetri G."/>
        </authorList>
    </citation>
    <scope>NUCLEOTIDE SEQUENCE [LARGE SCALE GENOMIC DNA]</scope>
    <source>
        <strain evidence="2 3">DK36</strain>
    </source>
</reference>
<accession>A0A5M6DID2</accession>
<sequence>MMIIISSGVWLGLFFLLRTTAVNFYPALGHFAASPFGIEKLGLSTGILFLTAALIKMRYVLRAPKTRSKLQNSNGEIIELAVVDRFTYIKLLPGTQNSIVFRYFVKTTAGNWQLPEDKPVLFAKLQPGTLIRAAVVQSKTTREILDFEIVSGANEIAAANPLNQVVAKVASEVKIIGYRDGQFQVNRFQPLKELKYYLVVNQTLLPVSGTVFSRTKLNQKYYEGLEQATTLQITVKDKYVYLGLPAGEDGPLTYNHFLVSASTWRLSPHLKDLFPRLVPGVSLQIALVNNCILDIDFLENTLAVPDKALGTVVGKVKSDVKITNFQNGRYSIKRTKSSYTPRHYFIVNNMPLEVTEEDFTRTPYYALFAGPKRQLVK</sequence>
<organism evidence="2 3">
    <name type="scientific">Adhaeribacter rhizoryzae</name>
    <dbReference type="NCBI Taxonomy" id="2607907"/>
    <lineage>
        <taxon>Bacteria</taxon>
        <taxon>Pseudomonadati</taxon>
        <taxon>Bacteroidota</taxon>
        <taxon>Cytophagia</taxon>
        <taxon>Cytophagales</taxon>
        <taxon>Hymenobacteraceae</taxon>
        <taxon>Adhaeribacter</taxon>
    </lineage>
</organism>
<comment type="caution">
    <text evidence="2">The sequence shown here is derived from an EMBL/GenBank/DDBJ whole genome shotgun (WGS) entry which is preliminary data.</text>
</comment>
<name>A0A5M6DID2_9BACT</name>
<evidence type="ECO:0000313" key="2">
    <source>
        <dbReference type="EMBL" id="KAA5545045.1"/>
    </source>
</evidence>
<keyword evidence="3" id="KW-1185">Reference proteome</keyword>
<dbReference type="RefSeq" id="WP_150088928.1">
    <property type="nucleotide sequence ID" value="NZ_VWSF01000009.1"/>
</dbReference>
<dbReference type="EMBL" id="VWSF01000009">
    <property type="protein sequence ID" value="KAA5545045.1"/>
    <property type="molecule type" value="Genomic_DNA"/>
</dbReference>
<feature type="transmembrane region" description="Helical" evidence="1">
    <location>
        <begin position="41"/>
        <end position="61"/>
    </location>
</feature>
<keyword evidence="1" id="KW-0472">Membrane</keyword>
<dbReference type="Proteomes" id="UP000323426">
    <property type="component" value="Unassembled WGS sequence"/>
</dbReference>
<dbReference type="AlphaFoldDB" id="A0A5M6DID2"/>
<protein>
    <submittedName>
        <fullName evidence="2">Uncharacterized protein</fullName>
    </submittedName>
</protein>
<proteinExistence type="predicted"/>
<keyword evidence="1" id="KW-0812">Transmembrane</keyword>
<evidence type="ECO:0000256" key="1">
    <source>
        <dbReference type="SAM" id="Phobius"/>
    </source>
</evidence>